<evidence type="ECO:0000313" key="13">
    <source>
        <dbReference type="Proteomes" id="UP001053296"/>
    </source>
</evidence>
<dbReference type="Proteomes" id="UP001053296">
    <property type="component" value="Chromosome"/>
</dbReference>
<dbReference type="InterPro" id="IPR051310">
    <property type="entry name" value="MCP_chemotaxis"/>
</dbReference>
<evidence type="ECO:0000256" key="5">
    <source>
        <dbReference type="ARBA" id="ARBA00022989"/>
    </source>
</evidence>
<dbReference type="EMBL" id="AP024485">
    <property type="protein sequence ID" value="BCS87952.1"/>
    <property type="molecule type" value="Genomic_DNA"/>
</dbReference>
<dbReference type="InterPro" id="IPR033479">
    <property type="entry name" value="dCache_1"/>
</dbReference>
<dbReference type="InterPro" id="IPR003660">
    <property type="entry name" value="HAMP_dom"/>
</dbReference>
<dbReference type="PROSITE" id="PS50111">
    <property type="entry name" value="CHEMOTAXIS_TRANSDUC_2"/>
    <property type="match status" value="1"/>
</dbReference>
<evidence type="ECO:0008006" key="14">
    <source>
        <dbReference type="Google" id="ProtNLM"/>
    </source>
</evidence>
<dbReference type="PROSITE" id="PS50885">
    <property type="entry name" value="HAMP"/>
    <property type="match status" value="1"/>
</dbReference>
<dbReference type="CDD" id="cd12914">
    <property type="entry name" value="PDC1_DGC_like"/>
    <property type="match status" value="1"/>
</dbReference>
<proteinExistence type="inferred from homology"/>
<dbReference type="InterPro" id="IPR004089">
    <property type="entry name" value="MCPsignal_dom"/>
</dbReference>
<evidence type="ECO:0000259" key="11">
    <source>
        <dbReference type="PROSITE" id="PS50885"/>
    </source>
</evidence>
<organism evidence="12 13">
    <name type="scientific">Pseudodesulfovibrio sediminis</name>
    <dbReference type="NCBI Taxonomy" id="2810563"/>
    <lineage>
        <taxon>Bacteria</taxon>
        <taxon>Pseudomonadati</taxon>
        <taxon>Thermodesulfobacteriota</taxon>
        <taxon>Desulfovibrionia</taxon>
        <taxon>Desulfovibrionales</taxon>
        <taxon>Desulfovibrionaceae</taxon>
    </lineage>
</organism>
<keyword evidence="4 9" id="KW-0812">Transmembrane</keyword>
<keyword evidence="3" id="KW-0145">Chemotaxis</keyword>
<dbReference type="InterPro" id="IPR029151">
    <property type="entry name" value="Sensor-like_sf"/>
</dbReference>
<dbReference type="Pfam" id="PF00015">
    <property type="entry name" value="MCPsignal"/>
    <property type="match status" value="1"/>
</dbReference>
<dbReference type="SMART" id="SM00304">
    <property type="entry name" value="HAMP"/>
    <property type="match status" value="1"/>
</dbReference>
<keyword evidence="6 9" id="KW-0472">Membrane</keyword>
<comment type="similarity">
    <text evidence="7">Belongs to the methyl-accepting chemotaxis (MCP) protein family.</text>
</comment>
<name>A0ABM7P4W9_9BACT</name>
<dbReference type="Pfam" id="PF02743">
    <property type="entry name" value="dCache_1"/>
    <property type="match status" value="1"/>
</dbReference>
<evidence type="ECO:0000256" key="8">
    <source>
        <dbReference type="PROSITE-ProRule" id="PRU00284"/>
    </source>
</evidence>
<evidence type="ECO:0000256" key="6">
    <source>
        <dbReference type="ARBA" id="ARBA00023136"/>
    </source>
</evidence>
<feature type="transmembrane region" description="Helical" evidence="9">
    <location>
        <begin position="286"/>
        <end position="309"/>
    </location>
</feature>
<dbReference type="PANTHER" id="PTHR43531:SF11">
    <property type="entry name" value="METHYL-ACCEPTING CHEMOTAXIS PROTEIN 3"/>
    <property type="match status" value="1"/>
</dbReference>
<dbReference type="CDD" id="cd11386">
    <property type="entry name" value="MCP_signal"/>
    <property type="match status" value="1"/>
</dbReference>
<sequence>MFKVKLRGQLIIPLLGIVILGVAVLQVFSYLKSSEIIEDEIIHSIERDQSAAVRAVDDWVDNMVGNLSNWSRNAQFAQAVQGDSQAVARVSVFTENALNDFPWYEALALVGQDGQVVAASPASYASLNVFDRGYFKTAMGGELGRSKPLISKATGSPIFVASAPIRATNGAVVGVLFAVIRINDLYDMILSPIKIGKNGYAFAIDSTGIIVGHPNKKFVMDLNISKSGYGQAMLKQRNGIYKYYFEEQKQWKTMVFGESEKAGWIVAVTAPLGELMSPLDSIRNSAIVGTLLMLLAVAGVVFFIVGLIAKATQSSVDILEKVAEGDLDISIPEKSLQKVDEMGDMSRALNMMTGKLAETMISINQATEEVASGSNELSVTSETLAEGANTQAANIEEVSSSVEQIVSSIRRNAENATQTQKIALQVANDAEIGGAAVLETVKAMKDIAERISVIEDIARQTNLLALNAAIEAARAGEHGKGFAVVAAEVRKLAEHSGNAAADISELSVSSVAIAEKAGEMLDKIIPDIKQTAELVDEIAAASNEQNSGASEINDSIQQLDRIIQSNASVSEEMSSTSQQLAGQSELLRSAVAFFRFNGQHNAGAIGADTHVRVVASPPLAALRGR</sequence>
<dbReference type="SUPFAM" id="SSF58104">
    <property type="entry name" value="Methyl-accepting chemotaxis protein (MCP) signaling domain"/>
    <property type="match status" value="1"/>
</dbReference>
<evidence type="ECO:0000259" key="10">
    <source>
        <dbReference type="PROSITE" id="PS50111"/>
    </source>
</evidence>
<keyword evidence="13" id="KW-1185">Reference proteome</keyword>
<evidence type="ECO:0000256" key="9">
    <source>
        <dbReference type="SAM" id="Phobius"/>
    </source>
</evidence>
<evidence type="ECO:0000256" key="1">
    <source>
        <dbReference type="ARBA" id="ARBA00004651"/>
    </source>
</evidence>
<feature type="domain" description="HAMP" evidence="11">
    <location>
        <begin position="306"/>
        <end position="361"/>
    </location>
</feature>
<feature type="domain" description="Methyl-accepting transducer" evidence="10">
    <location>
        <begin position="366"/>
        <end position="581"/>
    </location>
</feature>
<evidence type="ECO:0000256" key="2">
    <source>
        <dbReference type="ARBA" id="ARBA00022475"/>
    </source>
</evidence>
<comment type="subcellular location">
    <subcellularLocation>
        <location evidence="1">Cell membrane</location>
        <topology evidence="1">Multi-pass membrane protein</topology>
    </subcellularLocation>
</comment>
<evidence type="ECO:0000256" key="7">
    <source>
        <dbReference type="ARBA" id="ARBA00029447"/>
    </source>
</evidence>
<protein>
    <recommendedName>
        <fullName evidence="14">Methyl-accepting chemotaxis sensory transducer with Cache sensor</fullName>
    </recommendedName>
</protein>
<evidence type="ECO:0000256" key="3">
    <source>
        <dbReference type="ARBA" id="ARBA00022500"/>
    </source>
</evidence>
<dbReference type="Gene3D" id="3.30.450.20">
    <property type="entry name" value="PAS domain"/>
    <property type="match status" value="2"/>
</dbReference>
<dbReference type="RefSeq" id="WP_229594992.1">
    <property type="nucleotide sequence ID" value="NZ_AP024485.1"/>
</dbReference>
<keyword evidence="8" id="KW-0807">Transducer</keyword>
<evidence type="ECO:0000256" key="4">
    <source>
        <dbReference type="ARBA" id="ARBA00022692"/>
    </source>
</evidence>
<dbReference type="SUPFAM" id="SSF103190">
    <property type="entry name" value="Sensory domain-like"/>
    <property type="match status" value="1"/>
</dbReference>
<accession>A0ABM7P4W9</accession>
<keyword evidence="2" id="KW-1003">Cell membrane</keyword>
<reference evidence="12" key="1">
    <citation type="journal article" date="2022" name="Arch. Microbiol.">
        <title>Pseudodesulfovibrio sediminis sp. nov., a mesophilic and neutrophilic sulfate-reducing bacterium isolated from sediment of a brackish lake.</title>
        <authorList>
            <person name="Takahashi A."/>
            <person name="Kojima H."/>
            <person name="Watanabe M."/>
            <person name="Fukui M."/>
        </authorList>
    </citation>
    <scope>NUCLEOTIDE SEQUENCE</scope>
    <source>
        <strain evidence="12">SF6</strain>
    </source>
</reference>
<dbReference type="Gene3D" id="1.10.287.950">
    <property type="entry name" value="Methyl-accepting chemotaxis protein"/>
    <property type="match status" value="1"/>
</dbReference>
<dbReference type="CDD" id="cd12912">
    <property type="entry name" value="PDC2_MCP_like"/>
    <property type="match status" value="1"/>
</dbReference>
<dbReference type="CDD" id="cd06225">
    <property type="entry name" value="HAMP"/>
    <property type="match status" value="1"/>
</dbReference>
<dbReference type="SMART" id="SM00283">
    <property type="entry name" value="MA"/>
    <property type="match status" value="1"/>
</dbReference>
<feature type="transmembrane region" description="Helical" evidence="9">
    <location>
        <begin position="12"/>
        <end position="31"/>
    </location>
</feature>
<evidence type="ECO:0000313" key="12">
    <source>
        <dbReference type="EMBL" id="BCS87952.1"/>
    </source>
</evidence>
<gene>
    <name evidence="12" type="ORF">PSDVSF_11940</name>
</gene>
<dbReference type="PANTHER" id="PTHR43531">
    <property type="entry name" value="PROTEIN ICFG"/>
    <property type="match status" value="1"/>
</dbReference>
<keyword evidence="5 9" id="KW-1133">Transmembrane helix</keyword>